<dbReference type="InterPro" id="IPR048320">
    <property type="entry name" value="COG3_N"/>
</dbReference>
<dbReference type="EMBL" id="KK914288">
    <property type="protein sequence ID" value="KDP42702.1"/>
    <property type="molecule type" value="Genomic_DNA"/>
</dbReference>
<dbReference type="GO" id="GO:0017119">
    <property type="term" value="C:Golgi transport complex"/>
    <property type="evidence" value="ECO:0007669"/>
    <property type="project" value="TreeGrafter"/>
</dbReference>
<gene>
    <name evidence="11" type="ORF">JCGZ_23642</name>
</gene>
<dbReference type="KEGG" id="jcu:105629462"/>
<comment type="similarity">
    <text evidence="2">Belongs to the COG3 family.</text>
</comment>
<dbReference type="GO" id="GO:0007030">
    <property type="term" value="P:Golgi organization"/>
    <property type="evidence" value="ECO:0007669"/>
    <property type="project" value="TreeGrafter"/>
</dbReference>
<feature type="domain" description="Conserved oligomeric Golgi complex subunit 3 N-terminal" evidence="9">
    <location>
        <begin position="116"/>
        <end position="258"/>
    </location>
</feature>
<proteinExistence type="inferred from homology"/>
<dbReference type="PANTHER" id="PTHR13302">
    <property type="entry name" value="CONSERVED OLIGOMERIC GOLGI COMPLEX COMPONENT 3"/>
    <property type="match status" value="1"/>
</dbReference>
<evidence type="ECO:0000256" key="5">
    <source>
        <dbReference type="ARBA" id="ARBA00022927"/>
    </source>
</evidence>
<dbReference type="GO" id="GO:0000139">
    <property type="term" value="C:Golgi membrane"/>
    <property type="evidence" value="ECO:0007669"/>
    <property type="project" value="UniProtKB-SubCell"/>
</dbReference>
<feature type="domain" description="Conserved oligomeric Golgi complex subunit 3 C-terminal" evidence="10">
    <location>
        <begin position="285"/>
        <end position="594"/>
    </location>
</feature>
<organism evidence="11 12">
    <name type="scientific">Jatropha curcas</name>
    <name type="common">Barbados nut</name>
    <dbReference type="NCBI Taxonomy" id="180498"/>
    <lineage>
        <taxon>Eukaryota</taxon>
        <taxon>Viridiplantae</taxon>
        <taxon>Streptophyta</taxon>
        <taxon>Embryophyta</taxon>
        <taxon>Tracheophyta</taxon>
        <taxon>Spermatophyta</taxon>
        <taxon>Magnoliopsida</taxon>
        <taxon>eudicotyledons</taxon>
        <taxon>Gunneridae</taxon>
        <taxon>Pentapetalae</taxon>
        <taxon>rosids</taxon>
        <taxon>fabids</taxon>
        <taxon>Malpighiales</taxon>
        <taxon>Euphorbiaceae</taxon>
        <taxon>Crotonoideae</taxon>
        <taxon>Jatropheae</taxon>
        <taxon>Jatropha</taxon>
    </lineage>
</organism>
<evidence type="ECO:0000259" key="9">
    <source>
        <dbReference type="Pfam" id="PF04136"/>
    </source>
</evidence>
<dbReference type="InterPro" id="IPR007265">
    <property type="entry name" value="COG_su3"/>
</dbReference>
<comment type="subcellular location">
    <subcellularLocation>
        <location evidence="1">Golgi apparatus membrane</location>
        <topology evidence="1">Peripheral membrane protein</topology>
    </subcellularLocation>
</comment>
<dbReference type="OrthoDB" id="296793at2759"/>
<dbReference type="SUPFAM" id="SSF74788">
    <property type="entry name" value="Cullin repeat-like"/>
    <property type="match status" value="1"/>
</dbReference>
<evidence type="ECO:0000259" key="10">
    <source>
        <dbReference type="Pfam" id="PF20671"/>
    </source>
</evidence>
<evidence type="ECO:0000256" key="4">
    <source>
        <dbReference type="ARBA" id="ARBA00022448"/>
    </source>
</evidence>
<dbReference type="Pfam" id="PF04136">
    <property type="entry name" value="COG3_N"/>
    <property type="match status" value="1"/>
</dbReference>
<dbReference type="InterPro" id="IPR048685">
    <property type="entry name" value="COG3_C"/>
</dbReference>
<evidence type="ECO:0000256" key="2">
    <source>
        <dbReference type="ARBA" id="ARBA00009936"/>
    </source>
</evidence>
<dbReference type="GO" id="GO:0005801">
    <property type="term" value="C:cis-Golgi network"/>
    <property type="evidence" value="ECO:0007669"/>
    <property type="project" value="InterPro"/>
</dbReference>
<evidence type="ECO:0000313" key="11">
    <source>
        <dbReference type="EMBL" id="KDP42702.1"/>
    </source>
</evidence>
<evidence type="ECO:0000256" key="1">
    <source>
        <dbReference type="ARBA" id="ARBA00004395"/>
    </source>
</evidence>
<dbReference type="GO" id="GO:0006886">
    <property type="term" value="P:intracellular protein transport"/>
    <property type="evidence" value="ECO:0007669"/>
    <property type="project" value="InterPro"/>
</dbReference>
<dbReference type="Pfam" id="PF20671">
    <property type="entry name" value="COG3_C"/>
    <property type="match status" value="1"/>
</dbReference>
<dbReference type="PANTHER" id="PTHR13302:SF8">
    <property type="entry name" value="CONSERVED OLIGOMERIC GOLGI COMPLEX SUBUNIT 3"/>
    <property type="match status" value="1"/>
</dbReference>
<evidence type="ECO:0000256" key="3">
    <source>
        <dbReference type="ARBA" id="ARBA00020976"/>
    </source>
</evidence>
<reference evidence="11 12" key="1">
    <citation type="journal article" date="2014" name="PLoS ONE">
        <title>Global Analysis of Gene Expression Profiles in Physic Nut (Jatropha curcas L.) Seedlings Exposed to Salt Stress.</title>
        <authorList>
            <person name="Zhang L."/>
            <person name="Zhang C."/>
            <person name="Wu P."/>
            <person name="Chen Y."/>
            <person name="Li M."/>
            <person name="Jiang H."/>
            <person name="Wu G."/>
        </authorList>
    </citation>
    <scope>NUCLEOTIDE SEQUENCE [LARGE SCALE GENOMIC DNA]</scope>
    <source>
        <strain evidence="12">cv. GZQX0401</strain>
        <tissue evidence="11">Young leaves</tissue>
    </source>
</reference>
<dbReference type="Proteomes" id="UP000027138">
    <property type="component" value="Unassembled WGS sequence"/>
</dbReference>
<keyword evidence="12" id="KW-1185">Reference proteome</keyword>
<dbReference type="InterPro" id="IPR016159">
    <property type="entry name" value="Cullin_repeat-like_dom_sf"/>
</dbReference>
<keyword evidence="5" id="KW-0653">Protein transport</keyword>
<evidence type="ECO:0000256" key="8">
    <source>
        <dbReference type="ARBA" id="ARBA00031339"/>
    </source>
</evidence>
<protein>
    <recommendedName>
        <fullName evidence="3">Conserved oligomeric Golgi complex subunit 3</fullName>
    </recommendedName>
    <alternativeName>
        <fullName evidence="8">Component of oligomeric Golgi complex 3</fullName>
    </alternativeName>
</protein>
<evidence type="ECO:0000313" key="12">
    <source>
        <dbReference type="Proteomes" id="UP000027138"/>
    </source>
</evidence>
<dbReference type="STRING" id="180498.A0A067L2S6"/>
<dbReference type="GO" id="GO:0006891">
    <property type="term" value="P:intra-Golgi vesicle-mediated transport"/>
    <property type="evidence" value="ECO:0007669"/>
    <property type="project" value="TreeGrafter"/>
</dbReference>
<accession>A0A067L2S6</accession>
<name>A0A067L2S6_JATCU</name>
<keyword evidence="7" id="KW-0472">Membrane</keyword>
<keyword evidence="4" id="KW-0813">Transport</keyword>
<keyword evidence="6" id="KW-0333">Golgi apparatus</keyword>
<evidence type="ECO:0000256" key="6">
    <source>
        <dbReference type="ARBA" id="ARBA00023034"/>
    </source>
</evidence>
<sequence>MAAKASPPNLHKSVAISKGYNFASTWEQNAPLTEQQQAAIVALSHAVAERPYPTTLAQDHISRQENGGLAVTNKDSAFGDSQAIEAVLVNTNQFYKWFTDLESAMKSETEEKYQHYVNTLTERIQTCDGILHQVDETLDLFNELQLQHQAVATKTKTLHDACDRLLIEKQRLIEFAEALRSRLHYFDELENIATNFYSAKVNVGTENFLPLLKRLDECISYVESNPQYAESNVYLLKFRQLQSRALGMIRSHVLSVLKGASSQVQTAIRSAGGNKASVSEGVEASVIYVRFKAAANELKPILEEIESRSSRKEYAQILSECHKLYCEQRLSFVKGIVLQRISEFSKKEALPSLTRSGCAYLMQVCQLEHQLFDHFFPSSSEDASCLAALIDPLSTYLYDTLRPKLIHETDVDLLCELVDILKVEVLGEQLSRRSESLAGLCPTLERILADIHERLTFRARTHIRDEIANYIPSDEDLDYPAKLERSAEAKTESTSVEETADVFTTWYPPLEKTLSILSKLYRCLESSVFTGLAQEAVEVCSFSIQKASKLVAKKTTAMDGQLFLIKHLLILREQIAPFDIEFSVTYKELDFSHLLEHLRRILRGQTSLFDWSRSTSLARNLSPRVLESQVDAKRELEKSLKATCEEFIMSVTKLIVDPMLSFATKVTAVKVALSSGSQNQKVESIMAKPLKDQAFASPEKVAELVQKVNTAIQQELPLVMAKMKLYLQNPSTRTILFKPIKTNIVEAHSQVQSLVRSEYTPEEQTIINMLPMQELQEQLDNLL</sequence>
<dbReference type="AlphaFoldDB" id="A0A067L2S6"/>
<evidence type="ECO:0000256" key="7">
    <source>
        <dbReference type="ARBA" id="ARBA00023136"/>
    </source>
</evidence>